<accession>A0A560F1P8</accession>
<feature type="compositionally biased region" description="Low complexity" evidence="2">
    <location>
        <begin position="300"/>
        <end position="310"/>
    </location>
</feature>
<evidence type="ECO:0000313" key="3">
    <source>
        <dbReference type="EMBL" id="TWB15531.1"/>
    </source>
</evidence>
<name>A0A560F1P8_9PROT</name>
<keyword evidence="1" id="KW-0175">Coiled coil</keyword>
<proteinExistence type="predicted"/>
<organism evidence="3 4">
    <name type="scientific">Nitrospirillum amazonense</name>
    <dbReference type="NCBI Taxonomy" id="28077"/>
    <lineage>
        <taxon>Bacteria</taxon>
        <taxon>Pseudomonadati</taxon>
        <taxon>Pseudomonadota</taxon>
        <taxon>Alphaproteobacteria</taxon>
        <taxon>Rhodospirillales</taxon>
        <taxon>Azospirillaceae</taxon>
        <taxon>Nitrospirillum</taxon>
    </lineage>
</organism>
<protein>
    <submittedName>
        <fullName evidence="3">Uncharacterized protein</fullName>
    </submittedName>
</protein>
<reference evidence="3 4" key="1">
    <citation type="submission" date="2019-06" db="EMBL/GenBank/DDBJ databases">
        <title>Genomic Encyclopedia of Type Strains, Phase IV (KMG-V): Genome sequencing to study the core and pangenomes of soil and plant-associated prokaryotes.</title>
        <authorList>
            <person name="Whitman W."/>
        </authorList>
    </citation>
    <scope>NUCLEOTIDE SEQUENCE [LARGE SCALE GENOMIC DNA]</scope>
    <source>
        <strain evidence="3 4">BR 11880</strain>
    </source>
</reference>
<dbReference type="EMBL" id="VITN01000014">
    <property type="protein sequence ID" value="TWB15531.1"/>
    <property type="molecule type" value="Genomic_DNA"/>
</dbReference>
<feature type="compositionally biased region" description="Basic and acidic residues" evidence="2">
    <location>
        <begin position="254"/>
        <end position="264"/>
    </location>
</feature>
<evidence type="ECO:0000313" key="4">
    <source>
        <dbReference type="Proteomes" id="UP000319859"/>
    </source>
</evidence>
<comment type="caution">
    <text evidence="3">The sequence shown here is derived from an EMBL/GenBank/DDBJ whole genome shotgun (WGS) entry which is preliminary data.</text>
</comment>
<feature type="coiled-coil region" evidence="1">
    <location>
        <begin position="161"/>
        <end position="188"/>
    </location>
</feature>
<gene>
    <name evidence="3" type="ORF">FBZ89_114125</name>
</gene>
<dbReference type="Proteomes" id="UP000319859">
    <property type="component" value="Unassembled WGS sequence"/>
</dbReference>
<feature type="region of interest" description="Disordered" evidence="2">
    <location>
        <begin position="254"/>
        <end position="310"/>
    </location>
</feature>
<sequence length="361" mass="38933">MLAALRDVAAKGVSMPEGVRMDDSAARAAVADIAANLEVPPALKAKAQELREQVRMHQISPEEARSVLTALIQEYQIDASAAAAGEESTRKEMARSQRALYASDSVYRAAADGLRTEADTRLAALDKNEERLQAMAKERGITIPDDGRMAALRKAYEEAKRDNNDEAVHALETQMHELEEQRAKAAAALLHKAGRDDLAGEAEGIAGAQKDGFEAALKGYDEWSRKFLEAEKRQGKLTPEKLKQHEEELAKEREALVKNRDTKSAAEGGLQYRDKTTDLLSQLVNPPSPSGAAAGDQEKPASAAAATSPTMVQTPAPLVIHLEEPAVKFDMAEANHVDQKVPTTITVAEVTNSARPGRGSV</sequence>
<dbReference type="AlphaFoldDB" id="A0A560F1P8"/>
<evidence type="ECO:0000256" key="1">
    <source>
        <dbReference type="SAM" id="Coils"/>
    </source>
</evidence>
<evidence type="ECO:0000256" key="2">
    <source>
        <dbReference type="SAM" id="MobiDB-lite"/>
    </source>
</evidence>